<proteinExistence type="predicted"/>
<evidence type="ECO:0000313" key="2">
    <source>
        <dbReference type="EMBL" id="KAF4108404.1"/>
    </source>
</evidence>
<organism evidence="2 3">
    <name type="scientific">Onychostoma macrolepis</name>
    <dbReference type="NCBI Taxonomy" id="369639"/>
    <lineage>
        <taxon>Eukaryota</taxon>
        <taxon>Metazoa</taxon>
        <taxon>Chordata</taxon>
        <taxon>Craniata</taxon>
        <taxon>Vertebrata</taxon>
        <taxon>Euteleostomi</taxon>
        <taxon>Actinopterygii</taxon>
        <taxon>Neopterygii</taxon>
        <taxon>Teleostei</taxon>
        <taxon>Ostariophysi</taxon>
        <taxon>Cypriniformes</taxon>
        <taxon>Cyprinidae</taxon>
        <taxon>Acrossocheilinae</taxon>
        <taxon>Onychostoma</taxon>
    </lineage>
</organism>
<protein>
    <submittedName>
        <fullName evidence="2">Uncharacterized protein</fullName>
    </submittedName>
</protein>
<accession>A0A7J6CMX9</accession>
<evidence type="ECO:0000256" key="1">
    <source>
        <dbReference type="SAM" id="MobiDB-lite"/>
    </source>
</evidence>
<reference evidence="2 3" key="1">
    <citation type="submission" date="2020-04" db="EMBL/GenBank/DDBJ databases">
        <title>Chromosome-level genome assembly of a cyprinid fish Onychostoma macrolepis by integration of Nanopore Sequencing, Bionano and Hi-C technology.</title>
        <authorList>
            <person name="Wang D."/>
        </authorList>
    </citation>
    <scope>NUCLEOTIDE SEQUENCE [LARGE SCALE GENOMIC DNA]</scope>
    <source>
        <strain evidence="2">SWU-2019</strain>
        <tissue evidence="2">Muscle</tissue>
    </source>
</reference>
<sequence length="183" mass="20065">MRQPWRGERRLLLPPSPPPTSSQSISDTRGLSVLDNADQEGKIPHCAEFFKDNAFSAKRGLIAAGAVLCTPCILIMDCCHSRSYNFLPLWLSYTFPLFYFKHKTSRGDGTYAGIHTNAKLSPGILIDAKQSNSTLTGHLRLVLSCQRQCESVGKTASGKHLGDGVLVTDPSLQWNEACQKTSV</sequence>
<dbReference type="AlphaFoldDB" id="A0A7J6CMX9"/>
<keyword evidence="3" id="KW-1185">Reference proteome</keyword>
<dbReference type="Proteomes" id="UP000579812">
    <property type="component" value="Unassembled WGS sequence"/>
</dbReference>
<comment type="caution">
    <text evidence="2">The sequence shown here is derived from an EMBL/GenBank/DDBJ whole genome shotgun (WGS) entry which is preliminary data.</text>
</comment>
<name>A0A7J6CMX9_9TELE</name>
<feature type="region of interest" description="Disordered" evidence="1">
    <location>
        <begin position="1"/>
        <end position="28"/>
    </location>
</feature>
<gene>
    <name evidence="2" type="ORF">G5714_011163</name>
</gene>
<evidence type="ECO:0000313" key="3">
    <source>
        <dbReference type="Proteomes" id="UP000579812"/>
    </source>
</evidence>
<dbReference type="EMBL" id="JAAMOB010000010">
    <property type="protein sequence ID" value="KAF4108404.1"/>
    <property type="molecule type" value="Genomic_DNA"/>
</dbReference>
<feature type="compositionally biased region" description="Basic and acidic residues" evidence="1">
    <location>
        <begin position="1"/>
        <end position="11"/>
    </location>
</feature>